<dbReference type="GO" id="GO:0016787">
    <property type="term" value="F:hydrolase activity"/>
    <property type="evidence" value="ECO:0007669"/>
    <property type="project" value="UniProtKB-KW"/>
</dbReference>
<accession>C3MNY0</accession>
<reference evidence="2 3" key="1">
    <citation type="journal article" date="2009" name="Proc. Natl. Acad. Sci. U.S.A.">
        <title>Biogeography of the Sulfolobus islandicus pan-genome.</title>
        <authorList>
            <person name="Reno M.L."/>
            <person name="Held N.L."/>
            <person name="Fields C.J."/>
            <person name="Burke P.V."/>
            <person name="Whitaker R.J."/>
        </authorList>
    </citation>
    <scope>NUCLEOTIDE SEQUENCE [LARGE SCALE GENOMIC DNA]</scope>
    <source>
        <strain evidence="3">L.S.2.15 / Lassen #1</strain>
    </source>
</reference>
<keyword evidence="2" id="KW-0378">Hydrolase</keyword>
<evidence type="ECO:0000313" key="2">
    <source>
        <dbReference type="EMBL" id="ACP35093.1"/>
    </source>
</evidence>
<organism evidence="2 3">
    <name type="scientific">Saccharolobus islandicus (strain L.S.2.15 / Lassen #1)</name>
    <name type="common">Sulfolobus islandicus</name>
    <dbReference type="NCBI Taxonomy" id="429572"/>
    <lineage>
        <taxon>Archaea</taxon>
        <taxon>Thermoproteota</taxon>
        <taxon>Thermoprotei</taxon>
        <taxon>Sulfolobales</taxon>
        <taxon>Sulfolobaceae</taxon>
        <taxon>Saccharolobus</taxon>
    </lineage>
</organism>
<dbReference type="EMBL" id="CP001399">
    <property type="protein sequence ID" value="ACP35093.1"/>
    <property type="molecule type" value="Genomic_DNA"/>
</dbReference>
<dbReference type="Proteomes" id="UP000001747">
    <property type="component" value="Chromosome"/>
</dbReference>
<dbReference type="OrthoDB" id="34640at2157"/>
<name>C3MNY0_SACI2</name>
<sequence>MRELLLLLLIVYSMISISNSLVYTYNLSVTLNKFYYEYYNVTVYSGQSIAFNVTSNVPVTVMVFNLTQFNFFYNMQPSTPIYRSVGINVTGIVGPLIRGTYYVVAFNNVSNSTAFVRMNITEVPVDIHYERSSLPAPVGIVDYGVVNSTGRLIGEILKYNEAIGYITIYNISAYNSTFEIPSGAGLQLNAVLQVNTLTKAYQFWLQNVVDFITINDTYYFTDNIWNFTSEFSNMSNGSVSGNGHVYFYNKELGYFYGVSTNNFTYITPFSLILYIKLLSVNNNGVTVSFGYNNGSGVIWYDNATIKVSNVKSAYMLINGYNMTSRLQYYDLELVFGGIFDGEYTFYKSMNASLGLQIILLNGTNITLSNLYTFGSDTEESADNLMTIYENGYAWVVVGNDNFYTQINPKIPNLIFPKQTHLSQLALKNGVISFTALIFIVSLIVLAIKKRRK</sequence>
<dbReference type="Pfam" id="PF05317">
    <property type="entry name" value="Thermopsin"/>
    <property type="match status" value="1"/>
</dbReference>
<evidence type="ECO:0000256" key="1">
    <source>
        <dbReference type="SAM" id="Phobius"/>
    </source>
</evidence>
<dbReference type="HOGENOM" id="CLU_604984_0_0_2"/>
<dbReference type="EC" id="3.4.23.42" evidence="2"/>
<feature type="transmembrane region" description="Helical" evidence="1">
    <location>
        <begin position="429"/>
        <end position="447"/>
    </location>
</feature>
<keyword evidence="1" id="KW-0812">Transmembrane</keyword>
<dbReference type="RefSeq" id="WP_012713460.1">
    <property type="nucleotide sequence ID" value="NC_012589.1"/>
</dbReference>
<gene>
    <name evidence="2" type="ordered locus">LS215_1064</name>
</gene>
<keyword evidence="1" id="KW-1133">Transmembrane helix</keyword>
<evidence type="ECO:0000313" key="3">
    <source>
        <dbReference type="Proteomes" id="UP000001747"/>
    </source>
</evidence>
<proteinExistence type="predicted"/>
<dbReference type="AlphaFoldDB" id="C3MNY0"/>
<dbReference type="KEGG" id="sis:LS215_1064"/>
<dbReference type="InterPro" id="IPR007981">
    <property type="entry name" value="Peptidase_A5"/>
</dbReference>
<protein>
    <submittedName>
        <fullName evidence="2">Thermopsin</fullName>
        <ecNumber evidence="2">3.4.23.42</ecNumber>
    </submittedName>
</protein>
<dbReference type="MEROPS" id="A05.001"/>
<keyword evidence="1" id="KW-0472">Membrane</keyword>
<dbReference type="GeneID" id="7797568"/>